<dbReference type="OrthoDB" id="3267821at2759"/>
<evidence type="ECO:0000313" key="1">
    <source>
        <dbReference type="EMBL" id="KAJ4472976.1"/>
    </source>
</evidence>
<comment type="caution">
    <text evidence="1">The sequence shown here is derived from an EMBL/GenBank/DDBJ whole genome shotgun (WGS) entry which is preliminary data.</text>
</comment>
<proteinExistence type="predicted"/>
<organism evidence="1 2">
    <name type="scientific">Lentinula aciculospora</name>
    <dbReference type="NCBI Taxonomy" id="153920"/>
    <lineage>
        <taxon>Eukaryota</taxon>
        <taxon>Fungi</taxon>
        <taxon>Dikarya</taxon>
        <taxon>Basidiomycota</taxon>
        <taxon>Agaricomycotina</taxon>
        <taxon>Agaricomycetes</taxon>
        <taxon>Agaricomycetidae</taxon>
        <taxon>Agaricales</taxon>
        <taxon>Marasmiineae</taxon>
        <taxon>Omphalotaceae</taxon>
        <taxon>Lentinula</taxon>
    </lineage>
</organism>
<keyword evidence="2" id="KW-1185">Reference proteome</keyword>
<gene>
    <name evidence="1" type="ORF">J3R30DRAFT_3406770</name>
</gene>
<name>A0A9W9DJX5_9AGAR</name>
<evidence type="ECO:0000313" key="2">
    <source>
        <dbReference type="Proteomes" id="UP001150266"/>
    </source>
</evidence>
<protein>
    <submittedName>
        <fullName evidence="1">Uncharacterized protein</fullName>
    </submittedName>
</protein>
<dbReference type="AlphaFoldDB" id="A0A9W9DJX5"/>
<reference evidence="1" key="1">
    <citation type="submission" date="2022-08" db="EMBL/GenBank/DDBJ databases">
        <title>A Global Phylogenomic Analysis of the Shiitake Genus Lentinula.</title>
        <authorList>
            <consortium name="DOE Joint Genome Institute"/>
            <person name="Sierra-Patev S."/>
            <person name="Min B."/>
            <person name="Naranjo-Ortiz M."/>
            <person name="Looney B."/>
            <person name="Konkel Z."/>
            <person name="Slot J.C."/>
            <person name="Sakamoto Y."/>
            <person name="Steenwyk J.L."/>
            <person name="Rokas A."/>
            <person name="Carro J."/>
            <person name="Camarero S."/>
            <person name="Ferreira P."/>
            <person name="Molpeceres G."/>
            <person name="Ruiz-Duenas F.J."/>
            <person name="Serrano A."/>
            <person name="Henrissat B."/>
            <person name="Drula E."/>
            <person name="Hughes K.W."/>
            <person name="Mata J.L."/>
            <person name="Ishikawa N.K."/>
            <person name="Vargas-Isla R."/>
            <person name="Ushijima S."/>
            <person name="Smith C.A."/>
            <person name="Ahrendt S."/>
            <person name="Andreopoulos W."/>
            <person name="He G."/>
            <person name="Labutti K."/>
            <person name="Lipzen A."/>
            <person name="Ng V."/>
            <person name="Riley R."/>
            <person name="Sandor L."/>
            <person name="Barry K."/>
            <person name="Martinez A.T."/>
            <person name="Xiao Y."/>
            <person name="Gibbons J.G."/>
            <person name="Terashima K."/>
            <person name="Grigoriev I.V."/>
            <person name="Hibbett D.S."/>
        </authorList>
    </citation>
    <scope>NUCLEOTIDE SEQUENCE</scope>
    <source>
        <strain evidence="1">JLM2183</strain>
    </source>
</reference>
<dbReference type="EMBL" id="JAOTPV010000018">
    <property type="protein sequence ID" value="KAJ4472976.1"/>
    <property type="molecule type" value="Genomic_DNA"/>
</dbReference>
<dbReference type="Proteomes" id="UP001150266">
    <property type="component" value="Unassembled WGS sequence"/>
</dbReference>
<accession>A0A9W9DJX5</accession>
<sequence length="103" mass="11770">MIYLKMQVSFVSEKKAEPDNILQLGEVIINKLGASAGTKVTLALAARIAFLHKIYVDNHDEKGVCDDSFWEHVDKELGNLQKQERRQISMHVTFLLLHFFIAN</sequence>